<comment type="caution">
    <text evidence="2">The sequence shown here is derived from an EMBL/GenBank/DDBJ whole genome shotgun (WGS) entry which is preliminary data.</text>
</comment>
<dbReference type="PROSITE" id="PS50835">
    <property type="entry name" value="IG_LIKE"/>
    <property type="match status" value="2"/>
</dbReference>
<evidence type="ECO:0000259" key="1">
    <source>
        <dbReference type="PROSITE" id="PS50835"/>
    </source>
</evidence>
<reference evidence="2" key="2">
    <citation type="journal article" date="2021" name="Genome Biol. Evol.">
        <title>Developing a high-quality reference genome for a parasitic bivalve with doubly uniparental inheritance (Bivalvia: Unionida).</title>
        <authorList>
            <person name="Smith C.H."/>
        </authorList>
    </citation>
    <scope>NUCLEOTIDE SEQUENCE</scope>
    <source>
        <strain evidence="2">CHS0354</strain>
        <tissue evidence="2">Mantle</tissue>
    </source>
</reference>
<dbReference type="InterPro" id="IPR003598">
    <property type="entry name" value="Ig_sub2"/>
</dbReference>
<dbReference type="AlphaFoldDB" id="A0AAE0VHN8"/>
<evidence type="ECO:0000313" key="2">
    <source>
        <dbReference type="EMBL" id="KAK3578279.1"/>
    </source>
</evidence>
<gene>
    <name evidence="2" type="ORF">CHS0354_010481</name>
</gene>
<accession>A0AAE0VHN8</accession>
<protein>
    <recommendedName>
        <fullName evidence="1">Ig-like domain-containing protein</fullName>
    </recommendedName>
</protein>
<dbReference type="Gene3D" id="2.60.40.10">
    <property type="entry name" value="Immunoglobulins"/>
    <property type="match status" value="2"/>
</dbReference>
<dbReference type="Pfam" id="PF00047">
    <property type="entry name" value="ig"/>
    <property type="match status" value="1"/>
</dbReference>
<dbReference type="Pfam" id="PF13927">
    <property type="entry name" value="Ig_3"/>
    <property type="match status" value="1"/>
</dbReference>
<reference evidence="2" key="1">
    <citation type="journal article" date="2021" name="Genome Biol. Evol.">
        <title>A High-Quality Reference Genome for a Parasitic Bivalve with Doubly Uniparental Inheritance (Bivalvia: Unionida).</title>
        <authorList>
            <person name="Smith C.H."/>
        </authorList>
    </citation>
    <scope>NUCLEOTIDE SEQUENCE</scope>
    <source>
        <strain evidence="2">CHS0354</strain>
    </source>
</reference>
<dbReference type="InterPro" id="IPR003599">
    <property type="entry name" value="Ig_sub"/>
</dbReference>
<dbReference type="SMART" id="SM00408">
    <property type="entry name" value="IGc2"/>
    <property type="match status" value="2"/>
</dbReference>
<dbReference type="InterPro" id="IPR007110">
    <property type="entry name" value="Ig-like_dom"/>
</dbReference>
<dbReference type="Proteomes" id="UP001195483">
    <property type="component" value="Unassembled WGS sequence"/>
</dbReference>
<dbReference type="SUPFAM" id="SSF48726">
    <property type="entry name" value="Immunoglobulin"/>
    <property type="match status" value="2"/>
</dbReference>
<evidence type="ECO:0000313" key="3">
    <source>
        <dbReference type="Proteomes" id="UP001195483"/>
    </source>
</evidence>
<feature type="domain" description="Ig-like" evidence="1">
    <location>
        <begin position="168"/>
        <end position="268"/>
    </location>
</feature>
<reference evidence="2" key="3">
    <citation type="submission" date="2023-05" db="EMBL/GenBank/DDBJ databases">
        <authorList>
            <person name="Smith C.H."/>
        </authorList>
    </citation>
    <scope>NUCLEOTIDE SEQUENCE</scope>
    <source>
        <strain evidence="2">CHS0354</strain>
        <tissue evidence="2">Mantle</tissue>
    </source>
</reference>
<dbReference type="GO" id="GO:0032589">
    <property type="term" value="C:neuron projection membrane"/>
    <property type="evidence" value="ECO:0007669"/>
    <property type="project" value="TreeGrafter"/>
</dbReference>
<feature type="domain" description="Ig-like" evidence="1">
    <location>
        <begin position="63"/>
        <end position="152"/>
    </location>
</feature>
<dbReference type="InterPro" id="IPR037448">
    <property type="entry name" value="Zig-8"/>
</dbReference>
<proteinExistence type="predicted"/>
<dbReference type="PANTHER" id="PTHR23279:SF36">
    <property type="entry name" value="DEFECTIVE PROBOSCIS EXTENSION RESPONSE 9, ISOFORM A"/>
    <property type="match status" value="1"/>
</dbReference>
<dbReference type="SMART" id="SM00409">
    <property type="entry name" value="IG"/>
    <property type="match status" value="2"/>
</dbReference>
<name>A0AAE0VHN8_9BIVA</name>
<organism evidence="2 3">
    <name type="scientific">Potamilus streckersoni</name>
    <dbReference type="NCBI Taxonomy" id="2493646"/>
    <lineage>
        <taxon>Eukaryota</taxon>
        <taxon>Metazoa</taxon>
        <taxon>Spiralia</taxon>
        <taxon>Lophotrochozoa</taxon>
        <taxon>Mollusca</taxon>
        <taxon>Bivalvia</taxon>
        <taxon>Autobranchia</taxon>
        <taxon>Heteroconchia</taxon>
        <taxon>Palaeoheterodonta</taxon>
        <taxon>Unionida</taxon>
        <taxon>Unionoidea</taxon>
        <taxon>Unionidae</taxon>
        <taxon>Ambleminae</taxon>
        <taxon>Lampsilini</taxon>
        <taxon>Potamilus</taxon>
    </lineage>
</organism>
<dbReference type="InterPro" id="IPR036179">
    <property type="entry name" value="Ig-like_dom_sf"/>
</dbReference>
<dbReference type="GO" id="GO:0050808">
    <property type="term" value="P:synapse organization"/>
    <property type="evidence" value="ECO:0007669"/>
    <property type="project" value="TreeGrafter"/>
</dbReference>
<dbReference type="InterPro" id="IPR013151">
    <property type="entry name" value="Immunoglobulin_dom"/>
</dbReference>
<sequence length="320" mass="36598">MEFLSRKSIHTNLDLFRIFFIVSLCLHWGSTTQKRRRTNFPEETPEGDNMADYDSYQKAGAVPLFLPSPTNITVHEGELAVLKCRIQNIGPKTVVWRKADDEFPLTIGKEVFAPEEGMQVDYKMISFTESQWDLQIKNVKQRHEGTYECQISAREIYTQYVYLVVLEPRVYEQGLEINGTFIVDKYKMIHLICNATGAVKAPEDVDWFHQGNRIHTSNPKWSGRTHILKHIPIPGRSYISDLIIERSTMADSGDYICRSSDLTVKSVTVHILDSNKPDPPKRGTKPEITPEMNNLVSAAVQVECSKPSLILVLILLSMWR</sequence>
<dbReference type="InterPro" id="IPR013783">
    <property type="entry name" value="Ig-like_fold"/>
</dbReference>
<dbReference type="PANTHER" id="PTHR23279">
    <property type="entry name" value="DEFECTIVE PROBOSCIS EXTENSION RESPONSE DPR -RELATED"/>
    <property type="match status" value="1"/>
</dbReference>
<keyword evidence="3" id="KW-1185">Reference proteome</keyword>
<dbReference type="EMBL" id="JAEAOA010000661">
    <property type="protein sequence ID" value="KAK3578279.1"/>
    <property type="molecule type" value="Genomic_DNA"/>
</dbReference>